<comment type="caution">
    <text evidence="1">The sequence shown here is derived from an EMBL/GenBank/DDBJ whole genome shotgun (WGS) entry which is preliminary data.</text>
</comment>
<dbReference type="AlphaFoldDB" id="A0A0F9H280"/>
<reference evidence="1" key="1">
    <citation type="journal article" date="2015" name="Nature">
        <title>Complex archaea that bridge the gap between prokaryotes and eukaryotes.</title>
        <authorList>
            <person name="Spang A."/>
            <person name="Saw J.H."/>
            <person name="Jorgensen S.L."/>
            <person name="Zaremba-Niedzwiedzka K."/>
            <person name="Martijn J."/>
            <person name="Lind A.E."/>
            <person name="van Eijk R."/>
            <person name="Schleper C."/>
            <person name="Guy L."/>
            <person name="Ettema T.J."/>
        </authorList>
    </citation>
    <scope>NUCLEOTIDE SEQUENCE</scope>
</reference>
<accession>A0A0F9H280</accession>
<protein>
    <submittedName>
        <fullName evidence="1">Uncharacterized protein</fullName>
    </submittedName>
</protein>
<gene>
    <name evidence="1" type="ORF">LCGC14_1838030</name>
</gene>
<dbReference type="EMBL" id="LAZR01018258">
    <property type="protein sequence ID" value="KKL97081.1"/>
    <property type="molecule type" value="Genomic_DNA"/>
</dbReference>
<name>A0A0F9H280_9ZZZZ</name>
<sequence length="100" mass="10966">MLGPNPDNFEKGLKDPGYLAQLQDQADHPENWGVRGLPSTVLIDKGMGRELPSARENQLAAQLSEAEQKIAALKKVIEAKGYKPLAKAQSKLKVDDIPKF</sequence>
<evidence type="ECO:0000313" key="1">
    <source>
        <dbReference type="EMBL" id="KKL97081.1"/>
    </source>
</evidence>
<proteinExistence type="predicted"/>
<organism evidence="1">
    <name type="scientific">marine sediment metagenome</name>
    <dbReference type="NCBI Taxonomy" id="412755"/>
    <lineage>
        <taxon>unclassified sequences</taxon>
        <taxon>metagenomes</taxon>
        <taxon>ecological metagenomes</taxon>
    </lineage>
</organism>